<dbReference type="SUPFAM" id="SSF53474">
    <property type="entry name" value="alpha/beta-Hydrolases"/>
    <property type="match status" value="1"/>
</dbReference>
<evidence type="ECO:0000256" key="2">
    <source>
        <dbReference type="ARBA" id="ARBA00022490"/>
    </source>
</evidence>
<dbReference type="GO" id="GO:0005737">
    <property type="term" value="C:cytoplasm"/>
    <property type="evidence" value="ECO:0007669"/>
    <property type="project" value="UniProtKB-SubCell"/>
</dbReference>
<evidence type="ECO:0000313" key="6">
    <source>
        <dbReference type="Proteomes" id="UP001177023"/>
    </source>
</evidence>
<dbReference type="Proteomes" id="UP001177023">
    <property type="component" value="Unassembled WGS sequence"/>
</dbReference>
<reference evidence="5" key="1">
    <citation type="submission" date="2023-06" db="EMBL/GenBank/DDBJ databases">
        <authorList>
            <person name="Delattre M."/>
        </authorList>
    </citation>
    <scope>NUCLEOTIDE SEQUENCE</scope>
    <source>
        <strain evidence="5">AF72</strain>
    </source>
</reference>
<evidence type="ECO:0000259" key="4">
    <source>
        <dbReference type="Pfam" id="PF12697"/>
    </source>
</evidence>
<dbReference type="InterPro" id="IPR029058">
    <property type="entry name" value="AB_hydrolase_fold"/>
</dbReference>
<evidence type="ECO:0000313" key="5">
    <source>
        <dbReference type="EMBL" id="CAJ0568807.1"/>
    </source>
</evidence>
<dbReference type="Pfam" id="PF12697">
    <property type="entry name" value="Abhydrolase_6"/>
    <property type="match status" value="1"/>
</dbReference>
<dbReference type="PANTHER" id="PTHR46197">
    <property type="entry name" value="PROTEIN ABHD14B-LIKE"/>
    <property type="match status" value="1"/>
</dbReference>
<keyword evidence="2" id="KW-0963">Cytoplasm</keyword>
<comment type="similarity">
    <text evidence="3">Belongs to the AB hydrolase superfamily. ABHD14 family.</text>
</comment>
<organism evidence="5 6">
    <name type="scientific">Mesorhabditis spiculigera</name>
    <dbReference type="NCBI Taxonomy" id="96644"/>
    <lineage>
        <taxon>Eukaryota</taxon>
        <taxon>Metazoa</taxon>
        <taxon>Ecdysozoa</taxon>
        <taxon>Nematoda</taxon>
        <taxon>Chromadorea</taxon>
        <taxon>Rhabditida</taxon>
        <taxon>Rhabditina</taxon>
        <taxon>Rhabditomorpha</taxon>
        <taxon>Rhabditoidea</taxon>
        <taxon>Rhabditidae</taxon>
        <taxon>Mesorhabditinae</taxon>
        <taxon>Mesorhabditis</taxon>
    </lineage>
</organism>
<dbReference type="PANTHER" id="PTHR46197:SF3">
    <property type="entry name" value="AB HYDROLASE-1 DOMAIN-CONTAINING PROTEIN"/>
    <property type="match status" value="1"/>
</dbReference>
<dbReference type="InterPro" id="IPR000073">
    <property type="entry name" value="AB_hydrolase_1"/>
</dbReference>
<comment type="subcellular location">
    <subcellularLocation>
        <location evidence="1">Cytoplasm</location>
    </subcellularLocation>
</comment>
<name>A0AA36CGX8_9BILA</name>
<accession>A0AA36CGX8</accession>
<evidence type="ECO:0000256" key="3">
    <source>
        <dbReference type="ARBA" id="ARBA00037942"/>
    </source>
</evidence>
<keyword evidence="6" id="KW-1185">Reference proteome</keyword>
<proteinExistence type="inferred from homology"/>
<comment type="caution">
    <text evidence="5">The sequence shown here is derived from an EMBL/GenBank/DDBJ whole genome shotgun (WGS) entry which is preliminary data.</text>
</comment>
<gene>
    <name evidence="5" type="ORF">MSPICULIGERA_LOCUS7319</name>
</gene>
<feature type="domain" description="AB hydrolase-1" evidence="4">
    <location>
        <begin position="62"/>
        <end position="156"/>
    </location>
</feature>
<feature type="non-terminal residue" evidence="5">
    <location>
        <position position="237"/>
    </location>
</feature>
<sequence>MVEGPTLSSILSRADLCRAVPENTKKLAEKVQPTENRLELQAHNVFYREAKPPDNHYAKASIVFLHGQSFSSTTWTENGLLSNMAAHGYHCIALDLPGSGRTVGPAIPAEEKPSFFLSFIYGLGLKQPMVVAASMSAQYILPLLNRDIFACVVGVALSNTQELVDVQRLRTPLLCVWGERDTSLGPSSANNLKNLPNSRLQQIQAAGHAAHLGNPEQFQSVLANFLDLIRSYHAIPM</sequence>
<dbReference type="AlphaFoldDB" id="A0AA36CGX8"/>
<protein>
    <recommendedName>
        <fullName evidence="4">AB hydrolase-1 domain-containing protein</fullName>
    </recommendedName>
</protein>
<dbReference type="Gene3D" id="3.40.50.1820">
    <property type="entry name" value="alpha/beta hydrolase"/>
    <property type="match status" value="1"/>
</dbReference>
<dbReference type="EMBL" id="CATQJA010001839">
    <property type="protein sequence ID" value="CAJ0568807.1"/>
    <property type="molecule type" value="Genomic_DNA"/>
</dbReference>
<evidence type="ECO:0000256" key="1">
    <source>
        <dbReference type="ARBA" id="ARBA00004496"/>
    </source>
</evidence>